<evidence type="ECO:0008006" key="4">
    <source>
        <dbReference type="Google" id="ProtNLM"/>
    </source>
</evidence>
<dbReference type="AlphaFoldDB" id="A0A4Y2K8B0"/>
<keyword evidence="3" id="KW-1185">Reference proteome</keyword>
<organism evidence="2 3">
    <name type="scientific">Araneus ventricosus</name>
    <name type="common">Orbweaver spider</name>
    <name type="synonym">Epeira ventricosa</name>
    <dbReference type="NCBI Taxonomy" id="182803"/>
    <lineage>
        <taxon>Eukaryota</taxon>
        <taxon>Metazoa</taxon>
        <taxon>Ecdysozoa</taxon>
        <taxon>Arthropoda</taxon>
        <taxon>Chelicerata</taxon>
        <taxon>Arachnida</taxon>
        <taxon>Araneae</taxon>
        <taxon>Araneomorphae</taxon>
        <taxon>Entelegynae</taxon>
        <taxon>Araneoidea</taxon>
        <taxon>Araneidae</taxon>
        <taxon>Araneus</taxon>
    </lineage>
</organism>
<gene>
    <name evidence="2" type="ORF">AVEN_242444_1</name>
</gene>
<accession>A0A4Y2K8B0</accession>
<name>A0A4Y2K8B0_ARAVE</name>
<evidence type="ECO:0000313" key="2">
    <source>
        <dbReference type="EMBL" id="GBM98189.1"/>
    </source>
</evidence>
<comment type="caution">
    <text evidence="2">The sequence shown here is derived from an EMBL/GenBank/DDBJ whole genome shotgun (WGS) entry which is preliminary data.</text>
</comment>
<proteinExistence type="predicted"/>
<dbReference type="OrthoDB" id="8123891at2759"/>
<sequence length="369" mass="41938">MEIGHSIKTVNPTDINTNDNSDVIKNNGIGVVINSVTVNNCDAINVSKGEIPDRNADQNVMNIDPPVSNINNMENDGYHTQGRKRGRVPSNETIPSKKLTRSNSLPLQNKFNVLANLPDSGSNQEPTNAVSQTKIPKIPPVTMKKPINYRDLLKQINEIEGIKCNAKEAGEFIKLFCETPRDVRKLTEFLDKNNKEYFVMPGKAVKPIKVVIKGLPKDMELDEIKTELVNKKFRVEKLNQLKRYKTREPLNIYQIHLFPTERRPMSPYLTPLQRPHRLYGHGTYLFPTDNIKEIYNLATLSYHLISVEPYENRHHHQCFNCQMWNHGSNGCKLNPKCVICAGKHPSKECPHKGKTEVEIKCANCDGPHT</sequence>
<evidence type="ECO:0000256" key="1">
    <source>
        <dbReference type="SAM" id="MobiDB-lite"/>
    </source>
</evidence>
<reference evidence="2 3" key="1">
    <citation type="journal article" date="2019" name="Sci. Rep.">
        <title>Orb-weaving spider Araneus ventricosus genome elucidates the spidroin gene catalogue.</title>
        <authorList>
            <person name="Kono N."/>
            <person name="Nakamura H."/>
            <person name="Ohtoshi R."/>
            <person name="Moran D.A.P."/>
            <person name="Shinohara A."/>
            <person name="Yoshida Y."/>
            <person name="Fujiwara M."/>
            <person name="Mori M."/>
            <person name="Tomita M."/>
            <person name="Arakawa K."/>
        </authorList>
    </citation>
    <scope>NUCLEOTIDE SEQUENCE [LARGE SCALE GENOMIC DNA]</scope>
</reference>
<protein>
    <recommendedName>
        <fullName evidence="4">Nucleic-acid-binding protein from transposon X-element</fullName>
    </recommendedName>
</protein>
<dbReference type="Proteomes" id="UP000499080">
    <property type="component" value="Unassembled WGS sequence"/>
</dbReference>
<evidence type="ECO:0000313" key="3">
    <source>
        <dbReference type="Proteomes" id="UP000499080"/>
    </source>
</evidence>
<feature type="region of interest" description="Disordered" evidence="1">
    <location>
        <begin position="79"/>
        <end position="98"/>
    </location>
</feature>
<dbReference type="EMBL" id="BGPR01004300">
    <property type="protein sequence ID" value="GBM98189.1"/>
    <property type="molecule type" value="Genomic_DNA"/>
</dbReference>